<keyword evidence="6 7" id="KW-0472">Membrane</keyword>
<feature type="transmembrane region" description="Helical" evidence="7">
    <location>
        <begin position="64"/>
        <end position="89"/>
    </location>
</feature>
<keyword evidence="5 7" id="KW-1133">Transmembrane helix</keyword>
<proteinExistence type="inferred from homology"/>
<evidence type="ECO:0000313" key="9">
    <source>
        <dbReference type="Proteomes" id="UP001158576"/>
    </source>
</evidence>
<evidence type="ECO:0000256" key="4">
    <source>
        <dbReference type="ARBA" id="ARBA00022692"/>
    </source>
</evidence>
<evidence type="ECO:0000256" key="3">
    <source>
        <dbReference type="ARBA" id="ARBA00022475"/>
    </source>
</evidence>
<name>A0ABN7RLJ1_OIKDI</name>
<feature type="transmembrane region" description="Helical" evidence="7">
    <location>
        <begin position="39"/>
        <end position="57"/>
    </location>
</feature>
<evidence type="ECO:0000313" key="8">
    <source>
        <dbReference type="EMBL" id="CAG5077235.1"/>
    </source>
</evidence>
<evidence type="ECO:0000256" key="5">
    <source>
        <dbReference type="ARBA" id="ARBA00022989"/>
    </source>
</evidence>
<evidence type="ECO:0000256" key="6">
    <source>
        <dbReference type="ARBA" id="ARBA00023136"/>
    </source>
</evidence>
<reference evidence="8 9" key="1">
    <citation type="submission" date="2021-04" db="EMBL/GenBank/DDBJ databases">
        <authorList>
            <person name="Bliznina A."/>
        </authorList>
    </citation>
    <scope>NUCLEOTIDE SEQUENCE [LARGE SCALE GENOMIC DNA]</scope>
</reference>
<keyword evidence="9" id="KW-1185">Reference proteome</keyword>
<evidence type="ECO:0000256" key="1">
    <source>
        <dbReference type="ARBA" id="ARBA00004651"/>
    </source>
</evidence>
<dbReference type="Proteomes" id="UP001158576">
    <property type="component" value="Chromosome PAR"/>
</dbReference>
<evidence type="ECO:0000256" key="7">
    <source>
        <dbReference type="RuleBase" id="RU368041"/>
    </source>
</evidence>
<evidence type="ECO:0000256" key="2">
    <source>
        <dbReference type="ARBA" id="ARBA00006364"/>
    </source>
</evidence>
<accession>A0ABN7RLJ1</accession>
<gene>
    <name evidence="8" type="ORF">OKIOD_LOCUS218</name>
</gene>
<feature type="transmembrane region" description="Helical" evidence="7">
    <location>
        <begin position="209"/>
        <end position="230"/>
    </location>
</feature>
<dbReference type="EMBL" id="OU015568">
    <property type="protein sequence ID" value="CAG5077235.1"/>
    <property type="molecule type" value="Genomic_DNA"/>
</dbReference>
<keyword evidence="3 7" id="KW-1003">Cell membrane</keyword>
<comment type="subcellular location">
    <subcellularLocation>
        <location evidence="1 7">Cell membrane</location>
        <topology evidence="1 7">Multi-pass membrane protein</topology>
    </subcellularLocation>
</comment>
<sequence length="310" mass="35298">MEKKSRDACSIYATIVILAQICVLTFSSLLQFVSDQFTPFVITVACILLAVLTLSALHRHNSALIAVYIFLQPLFIGWNVFLFLLYLQIGPLEFPYDKSLRAQELPEEALGSGDFESSADGSNFFSDDEELEFVRAEKTRSFQPVLVNATFTETERQKENTFLNILTLYTNTNKQSYLLAHPKLQNIVFEEDALFFVEEAVTLGRLLEVVLLLLIIILCSIGFLTSIFAFKKAREVETSRLYKDNADFHYQANFPAVNNDPNAASFDRLLQADSCDRILQSHPSFQRSFAVNMAQSSYSTRNRYPNHTQY</sequence>
<protein>
    <recommendedName>
        <fullName evidence="7">Sodium/potassium-transporting ATPase subunit beta-1-interacting protein</fullName>
        <shortName evidence="7">Na(+)/K(+)-transporting ATPase subunit beta-1-interacting protein</shortName>
    </recommendedName>
</protein>
<organism evidence="8 9">
    <name type="scientific">Oikopleura dioica</name>
    <name type="common">Tunicate</name>
    <dbReference type="NCBI Taxonomy" id="34765"/>
    <lineage>
        <taxon>Eukaryota</taxon>
        <taxon>Metazoa</taxon>
        <taxon>Chordata</taxon>
        <taxon>Tunicata</taxon>
        <taxon>Appendicularia</taxon>
        <taxon>Copelata</taxon>
        <taxon>Oikopleuridae</taxon>
        <taxon>Oikopleura</taxon>
    </lineage>
</organism>
<dbReference type="Pfam" id="PF05640">
    <property type="entry name" value="NKAIN"/>
    <property type="match status" value="1"/>
</dbReference>
<keyword evidence="4 7" id="KW-0812">Transmembrane</keyword>
<feature type="transmembrane region" description="Helical" evidence="7">
    <location>
        <begin position="12"/>
        <end position="33"/>
    </location>
</feature>
<dbReference type="InterPro" id="IPR008516">
    <property type="entry name" value="Na/K-Atpase_Interacting"/>
</dbReference>
<comment type="similarity">
    <text evidence="2 7">Belongs to the NKAIN family.</text>
</comment>